<dbReference type="Proteomes" id="UP000494170">
    <property type="component" value="Unassembled WGS sequence"/>
</dbReference>
<keyword evidence="2" id="KW-0732">Signal</keyword>
<organism evidence="3 4">
    <name type="scientific">Burkholderia lata (strain ATCC 17760 / DSM 23089 / LMG 22485 / NCIMB 9086 / R18194 / 383)</name>
    <dbReference type="NCBI Taxonomy" id="482957"/>
    <lineage>
        <taxon>Bacteria</taxon>
        <taxon>Pseudomonadati</taxon>
        <taxon>Pseudomonadota</taxon>
        <taxon>Betaproteobacteria</taxon>
        <taxon>Burkholderiales</taxon>
        <taxon>Burkholderiaceae</taxon>
        <taxon>Burkholderia</taxon>
        <taxon>Burkholderia cepacia complex</taxon>
    </lineage>
</organism>
<name>A0A6P2J7D5_BURL3</name>
<feature type="region of interest" description="Disordered" evidence="1">
    <location>
        <begin position="43"/>
        <end position="87"/>
    </location>
</feature>
<evidence type="ECO:0008006" key="5">
    <source>
        <dbReference type="Google" id="ProtNLM"/>
    </source>
</evidence>
<dbReference type="RefSeq" id="WP_254601471.1">
    <property type="nucleotide sequence ID" value="NZ_CABVPY010000008.1"/>
</dbReference>
<dbReference type="EMBL" id="CABVPY010000008">
    <property type="protein sequence ID" value="VWB39649.1"/>
    <property type="molecule type" value="Genomic_DNA"/>
</dbReference>
<reference evidence="3 4" key="1">
    <citation type="submission" date="2019-09" db="EMBL/GenBank/DDBJ databases">
        <authorList>
            <person name="Depoorter E."/>
        </authorList>
    </citation>
    <scope>NUCLEOTIDE SEQUENCE [LARGE SCALE GENOMIC DNA]</scope>
    <source>
        <strain evidence="3">LMG 6863</strain>
    </source>
</reference>
<evidence type="ECO:0000256" key="2">
    <source>
        <dbReference type="SAM" id="SignalP"/>
    </source>
</evidence>
<protein>
    <recommendedName>
        <fullName evidence="5">DUF4148 domain-containing protein</fullName>
    </recommendedName>
</protein>
<evidence type="ECO:0000256" key="1">
    <source>
        <dbReference type="SAM" id="MobiDB-lite"/>
    </source>
</evidence>
<feature type="signal peptide" evidence="2">
    <location>
        <begin position="1"/>
        <end position="43"/>
    </location>
</feature>
<gene>
    <name evidence="3" type="ORF">BLA6863_01755</name>
</gene>
<evidence type="ECO:0000313" key="4">
    <source>
        <dbReference type="Proteomes" id="UP000494170"/>
    </source>
</evidence>
<dbReference type="AlphaFoldDB" id="A0A6P2J7D5"/>
<accession>A0A6P2J7D5</accession>
<sequence>MDDTESASWLLHCFFMWGVTMKSMVKAALAVICVLGASGLARAQDDGAASTSSKPSDSAISATSMGSMPSAGSQAGGPTGLTRAQVKEEYLRMQKSGDLQRLNQLYEGGQ</sequence>
<evidence type="ECO:0000313" key="3">
    <source>
        <dbReference type="EMBL" id="VWB39649.1"/>
    </source>
</evidence>
<proteinExistence type="predicted"/>
<feature type="chain" id="PRO_5026674269" description="DUF4148 domain-containing protein" evidence="2">
    <location>
        <begin position="44"/>
        <end position="110"/>
    </location>
</feature>
<feature type="compositionally biased region" description="Polar residues" evidence="1">
    <location>
        <begin position="49"/>
        <end position="73"/>
    </location>
</feature>